<dbReference type="Proteomes" id="UP000659767">
    <property type="component" value="Unassembled WGS sequence"/>
</dbReference>
<dbReference type="Pfam" id="PF19374">
    <property type="entry name" value="DUF5949"/>
    <property type="match status" value="1"/>
</dbReference>
<evidence type="ECO:0000313" key="1">
    <source>
        <dbReference type="EMBL" id="GGS62502.1"/>
    </source>
</evidence>
<gene>
    <name evidence="1" type="ORF">GCM10010253_41470</name>
</gene>
<dbReference type="EMBL" id="BMSZ01000012">
    <property type="protein sequence ID" value="GGS62502.1"/>
    <property type="molecule type" value="Genomic_DNA"/>
</dbReference>
<sequence length="169" mass="17642">MPSMTTPQASSLTFTPAQLGTQILIGWSGRQPDADQDTAFLLAYSLGDGQDGPVVGREAMRAALERAGLHVGGSIQDAAESPGIQAKLLVQAGQAVLTLPHLSAQYPAPAEWLAAAQAQGQVYGMFATAPWPEAVPGQPVSEDRLRAFAADEEVVRTAAHCLLPVRSLG</sequence>
<protein>
    <submittedName>
        <fullName evidence="1">Uncharacterized protein</fullName>
    </submittedName>
</protein>
<name>A0ABQ2TBJ9_STRBA</name>
<organism evidence="1 2">
    <name type="scientific">Streptomyces badius</name>
    <dbReference type="NCBI Taxonomy" id="1941"/>
    <lineage>
        <taxon>Bacteria</taxon>
        <taxon>Bacillati</taxon>
        <taxon>Actinomycetota</taxon>
        <taxon>Actinomycetes</taxon>
        <taxon>Kitasatosporales</taxon>
        <taxon>Streptomycetaceae</taxon>
        <taxon>Streptomyces</taxon>
    </lineage>
</organism>
<accession>A0ABQ2TBJ9</accession>
<dbReference type="InterPro" id="IPR045993">
    <property type="entry name" value="DUF5949"/>
</dbReference>
<proteinExistence type="predicted"/>
<reference evidence="2" key="1">
    <citation type="journal article" date="2019" name="Int. J. Syst. Evol. Microbiol.">
        <title>The Global Catalogue of Microorganisms (GCM) 10K type strain sequencing project: providing services to taxonomists for standard genome sequencing and annotation.</title>
        <authorList>
            <consortium name="The Broad Institute Genomics Platform"/>
            <consortium name="The Broad Institute Genome Sequencing Center for Infectious Disease"/>
            <person name="Wu L."/>
            <person name="Ma J."/>
        </authorList>
    </citation>
    <scope>NUCLEOTIDE SEQUENCE [LARGE SCALE GENOMIC DNA]</scope>
    <source>
        <strain evidence="2">JCM 4350</strain>
    </source>
</reference>
<comment type="caution">
    <text evidence="1">The sequence shown here is derived from an EMBL/GenBank/DDBJ whole genome shotgun (WGS) entry which is preliminary data.</text>
</comment>
<keyword evidence="2" id="KW-1185">Reference proteome</keyword>
<evidence type="ECO:0000313" key="2">
    <source>
        <dbReference type="Proteomes" id="UP000659767"/>
    </source>
</evidence>